<sequence length="50" mass="5715">MYSGNLYSPQPKHFLELTVHLNLCEDFTSKYSGRAYEVIVDNSDSVAVLY</sequence>
<accession>A0A239HGU6</accession>
<evidence type="ECO:0000313" key="2">
    <source>
        <dbReference type="Proteomes" id="UP000198432"/>
    </source>
</evidence>
<keyword evidence="2" id="KW-1185">Reference proteome</keyword>
<dbReference type="AlphaFoldDB" id="A0A239HGU6"/>
<proteinExistence type="predicted"/>
<gene>
    <name evidence="1" type="ORF">SAMN06296052_113150</name>
</gene>
<protein>
    <submittedName>
        <fullName evidence="1">Uncharacterized protein</fullName>
    </submittedName>
</protein>
<name>A0A239HGU6_9BACT</name>
<evidence type="ECO:0000313" key="1">
    <source>
        <dbReference type="EMBL" id="SNS80587.1"/>
    </source>
</evidence>
<dbReference type="Proteomes" id="UP000198432">
    <property type="component" value="Unassembled WGS sequence"/>
</dbReference>
<dbReference type="EMBL" id="FZOQ01000013">
    <property type="protein sequence ID" value="SNS80587.1"/>
    <property type="molecule type" value="Genomic_DNA"/>
</dbReference>
<reference evidence="2" key="1">
    <citation type="submission" date="2017-06" db="EMBL/GenBank/DDBJ databases">
        <authorList>
            <person name="Varghese N."/>
            <person name="Submissions S."/>
        </authorList>
    </citation>
    <scope>NUCLEOTIDE SEQUENCE [LARGE SCALE GENOMIC DNA]</scope>
    <source>
        <strain evidence="2">NKM1</strain>
    </source>
</reference>
<organism evidence="1 2">
    <name type="scientific">Pontibacter ummariensis</name>
    <dbReference type="NCBI Taxonomy" id="1610492"/>
    <lineage>
        <taxon>Bacteria</taxon>
        <taxon>Pseudomonadati</taxon>
        <taxon>Bacteroidota</taxon>
        <taxon>Cytophagia</taxon>
        <taxon>Cytophagales</taxon>
        <taxon>Hymenobacteraceae</taxon>
        <taxon>Pontibacter</taxon>
    </lineage>
</organism>